<organism evidence="1 2">
    <name type="scientific">Pseudomonas viridiflava ICMP 13104</name>
    <dbReference type="NCBI Taxonomy" id="1198305"/>
    <lineage>
        <taxon>Bacteria</taxon>
        <taxon>Pseudomonadati</taxon>
        <taxon>Pseudomonadota</taxon>
        <taxon>Gammaproteobacteria</taxon>
        <taxon>Pseudomonadales</taxon>
        <taxon>Pseudomonadaceae</taxon>
        <taxon>Pseudomonas</taxon>
    </lineage>
</organism>
<reference evidence="1 2" key="1">
    <citation type="submission" date="2015-09" db="EMBL/GenBank/DDBJ databases">
        <title>Genome sequence of ICMP 13104.</title>
        <authorList>
            <person name="Visnovsky S."/>
            <person name="Lu A."/>
            <person name="Panda P."/>
            <person name="Pitman A."/>
        </authorList>
    </citation>
    <scope>NUCLEOTIDE SEQUENCE [LARGE SCALE GENOMIC DNA]</scope>
    <source>
        <strain evidence="1 2">ICMP 13104</strain>
    </source>
</reference>
<accession>A0A0W0HRI9</accession>
<dbReference type="AlphaFoldDB" id="A0A0W0HRI9"/>
<comment type="caution">
    <text evidence="1">The sequence shown here is derived from an EMBL/GenBank/DDBJ whole genome shotgun (WGS) entry which is preliminary data.</text>
</comment>
<sequence length="459" mass="51128">MSLAFDLQNDISLLELLRNADPQDIDGLVNILTDEGDGRLAMSKSSKTALLEAKASRLYDEDVLKLVISELQHFGGNTLVNMIRRDGVAYQKIVRDVASFFGIKTIAKEPAESMEGKILAYLFKKSWEQMSENERARYQETAKGFRPDGTYDLNMLKAILTRVNPANLQHLRVAPDLLKIVLKGAGRVPLVAGGALLQVASTVVAQKHLADISAKLTDIKEGIEKIGEHLKDAREGEITGRLDYLLQIAPYVLNGQSSADVGIRIQLEDCEVKLGAVQNHLEKEIGRLAHRVAKEKDPNLFGTDGLTEILLARQREATPLLEQWNLCMAARMMACHLLSRCEGLHVIAEGRQKTLNRLVQSFLADAGPITTFERAMHNRINGLSSFTDSKMTVHANRIRLSTWKKQKLPSFTEAIGTTCRMVDQLTSEHSRPQLIELDVKVENGRVVEAYSPLVQRTFI</sequence>
<dbReference type="EMBL" id="LKEJ01000129">
    <property type="protein sequence ID" value="KTB63427.1"/>
    <property type="molecule type" value="Genomic_DNA"/>
</dbReference>
<name>A0A0W0HRI9_PSEVI</name>
<keyword evidence="2" id="KW-1185">Reference proteome</keyword>
<evidence type="ECO:0000313" key="1">
    <source>
        <dbReference type="EMBL" id="KTB63427.1"/>
    </source>
</evidence>
<evidence type="ECO:0000313" key="2">
    <source>
        <dbReference type="Proteomes" id="UP000053048"/>
    </source>
</evidence>
<gene>
    <name evidence="1" type="ORF">AO067_04335</name>
</gene>
<proteinExistence type="predicted"/>
<protein>
    <submittedName>
        <fullName evidence="1">Uncharacterized protein</fullName>
    </submittedName>
</protein>
<dbReference type="Proteomes" id="UP000053048">
    <property type="component" value="Unassembled WGS sequence"/>
</dbReference>